<evidence type="ECO:0000256" key="5">
    <source>
        <dbReference type="ARBA" id="ARBA00022989"/>
    </source>
</evidence>
<keyword evidence="3" id="KW-1003">Cell membrane</keyword>
<dbReference type="Proteomes" id="UP000295388">
    <property type="component" value="Unassembled WGS sequence"/>
</dbReference>
<comment type="subcellular location">
    <subcellularLocation>
        <location evidence="1 7">Cell membrane</location>
        <topology evidence="1 7">Multi-pass membrane protein</topology>
    </subcellularLocation>
</comment>
<feature type="transmembrane region" description="Helical" evidence="7">
    <location>
        <begin position="149"/>
        <end position="167"/>
    </location>
</feature>
<dbReference type="InterPro" id="IPR035906">
    <property type="entry name" value="MetI-like_sf"/>
</dbReference>
<keyword evidence="10" id="KW-0762">Sugar transport</keyword>
<keyword evidence="5 7" id="KW-1133">Transmembrane helix</keyword>
<evidence type="ECO:0000256" key="8">
    <source>
        <dbReference type="SAM" id="MobiDB-lite"/>
    </source>
</evidence>
<evidence type="ECO:0000256" key="7">
    <source>
        <dbReference type="RuleBase" id="RU363032"/>
    </source>
</evidence>
<dbReference type="InterPro" id="IPR050901">
    <property type="entry name" value="BP-dep_ABC_trans_perm"/>
</dbReference>
<evidence type="ECO:0000256" key="1">
    <source>
        <dbReference type="ARBA" id="ARBA00004651"/>
    </source>
</evidence>
<dbReference type="RefSeq" id="WP_202870042.1">
    <property type="nucleotide sequence ID" value="NZ_SNWQ01000045.1"/>
</dbReference>
<dbReference type="PANTHER" id="PTHR32243:SF18">
    <property type="entry name" value="INNER MEMBRANE ABC TRANSPORTER PERMEASE PROTEIN YCJP"/>
    <property type="match status" value="1"/>
</dbReference>
<dbReference type="EMBL" id="SNWQ01000045">
    <property type="protein sequence ID" value="TDO29662.1"/>
    <property type="molecule type" value="Genomic_DNA"/>
</dbReference>
<dbReference type="GO" id="GO:0055085">
    <property type="term" value="P:transmembrane transport"/>
    <property type="evidence" value="ECO:0007669"/>
    <property type="project" value="InterPro"/>
</dbReference>
<proteinExistence type="inferred from homology"/>
<sequence length="317" mass="34574">MTPVARTAERNSDQMTSATVVTGPEHDTTETGAAGPRRPGRRPTGSAAARRVPRWAIYLPLAAYLLFTLVPFYWILLFAFRETGSTALVPWPLTFEHFATVWNGAGFGVFFKNSVIIAVLTVLLTTVIALAGGYALARFRFRGKNACMVLMLCTQFVPGAMMLIPLFDIFRTTHLINTLWSIVVADAVFHLPLSIILMAGFIRNIPIELEEASWVDGCGRFSGFRMTVLPLLRPGVVAISSFAFISSWNNFLFALMFLNSQDQFTIPVGLSYMLGEYSVDFGALAAGGVVAVVPVVLVFAYVQRFLVQGLSAGGVKG</sequence>
<feature type="domain" description="ABC transmembrane type-1" evidence="9">
    <location>
        <begin position="111"/>
        <end position="302"/>
    </location>
</feature>
<evidence type="ECO:0000256" key="2">
    <source>
        <dbReference type="ARBA" id="ARBA00022448"/>
    </source>
</evidence>
<feature type="transmembrane region" description="Helical" evidence="7">
    <location>
        <begin position="179"/>
        <end position="202"/>
    </location>
</feature>
<evidence type="ECO:0000313" key="10">
    <source>
        <dbReference type="EMBL" id="TDO29662.1"/>
    </source>
</evidence>
<dbReference type="PROSITE" id="PS50928">
    <property type="entry name" value="ABC_TM1"/>
    <property type="match status" value="1"/>
</dbReference>
<feature type="transmembrane region" description="Helical" evidence="7">
    <location>
        <begin position="235"/>
        <end position="258"/>
    </location>
</feature>
<dbReference type="GO" id="GO:0005886">
    <property type="term" value="C:plasma membrane"/>
    <property type="evidence" value="ECO:0007669"/>
    <property type="project" value="UniProtKB-SubCell"/>
</dbReference>
<keyword evidence="6 7" id="KW-0472">Membrane</keyword>
<evidence type="ECO:0000256" key="6">
    <source>
        <dbReference type="ARBA" id="ARBA00023136"/>
    </source>
</evidence>
<feature type="region of interest" description="Disordered" evidence="8">
    <location>
        <begin position="1"/>
        <end position="46"/>
    </location>
</feature>
<protein>
    <submittedName>
        <fullName evidence="10">Multiple sugar transport system permease protein</fullName>
    </submittedName>
</protein>
<feature type="transmembrane region" description="Helical" evidence="7">
    <location>
        <begin position="115"/>
        <end position="137"/>
    </location>
</feature>
<comment type="similarity">
    <text evidence="7">Belongs to the binding-protein-dependent transport system permease family.</text>
</comment>
<feature type="transmembrane region" description="Helical" evidence="7">
    <location>
        <begin position="278"/>
        <end position="302"/>
    </location>
</feature>
<organism evidence="10 11">
    <name type="scientific">Kribbella caucasensis</name>
    <dbReference type="NCBI Taxonomy" id="2512215"/>
    <lineage>
        <taxon>Bacteria</taxon>
        <taxon>Bacillati</taxon>
        <taxon>Actinomycetota</taxon>
        <taxon>Actinomycetes</taxon>
        <taxon>Propionibacteriales</taxon>
        <taxon>Kribbellaceae</taxon>
        <taxon>Kribbella</taxon>
    </lineage>
</organism>
<keyword evidence="11" id="KW-1185">Reference proteome</keyword>
<feature type="transmembrane region" description="Helical" evidence="7">
    <location>
        <begin position="55"/>
        <end position="80"/>
    </location>
</feature>
<feature type="compositionally biased region" description="Low complexity" evidence="8">
    <location>
        <begin position="32"/>
        <end position="46"/>
    </location>
</feature>
<evidence type="ECO:0000256" key="4">
    <source>
        <dbReference type="ARBA" id="ARBA00022692"/>
    </source>
</evidence>
<dbReference type="AlphaFoldDB" id="A0A4R6J2X1"/>
<keyword evidence="2 7" id="KW-0813">Transport</keyword>
<dbReference type="Pfam" id="PF00528">
    <property type="entry name" value="BPD_transp_1"/>
    <property type="match status" value="1"/>
</dbReference>
<evidence type="ECO:0000256" key="3">
    <source>
        <dbReference type="ARBA" id="ARBA00022475"/>
    </source>
</evidence>
<accession>A0A4R6J2X1</accession>
<dbReference type="SUPFAM" id="SSF161098">
    <property type="entry name" value="MetI-like"/>
    <property type="match status" value="1"/>
</dbReference>
<dbReference type="InterPro" id="IPR000515">
    <property type="entry name" value="MetI-like"/>
</dbReference>
<dbReference type="Gene3D" id="1.10.3720.10">
    <property type="entry name" value="MetI-like"/>
    <property type="match status" value="1"/>
</dbReference>
<name>A0A4R6J2X1_9ACTN</name>
<gene>
    <name evidence="10" type="ORF">EV643_1456</name>
</gene>
<dbReference type="CDD" id="cd06261">
    <property type="entry name" value="TM_PBP2"/>
    <property type="match status" value="1"/>
</dbReference>
<comment type="caution">
    <text evidence="10">The sequence shown here is derived from an EMBL/GenBank/DDBJ whole genome shotgun (WGS) entry which is preliminary data.</text>
</comment>
<dbReference type="PANTHER" id="PTHR32243">
    <property type="entry name" value="MALTOSE TRANSPORT SYSTEM PERMEASE-RELATED"/>
    <property type="match status" value="1"/>
</dbReference>
<keyword evidence="4 7" id="KW-0812">Transmembrane</keyword>
<evidence type="ECO:0000259" key="9">
    <source>
        <dbReference type="PROSITE" id="PS50928"/>
    </source>
</evidence>
<evidence type="ECO:0000313" key="11">
    <source>
        <dbReference type="Proteomes" id="UP000295388"/>
    </source>
</evidence>
<reference evidence="10 11" key="1">
    <citation type="submission" date="2019-03" db="EMBL/GenBank/DDBJ databases">
        <title>Genomic Encyclopedia of Type Strains, Phase III (KMG-III): the genomes of soil and plant-associated and newly described type strains.</title>
        <authorList>
            <person name="Whitman W."/>
        </authorList>
    </citation>
    <scope>NUCLEOTIDE SEQUENCE [LARGE SCALE GENOMIC DNA]</scope>
    <source>
        <strain evidence="10 11">VKM Ac-2527</strain>
    </source>
</reference>